<evidence type="ECO:0000259" key="14">
    <source>
        <dbReference type="Pfam" id="PF21305"/>
    </source>
</evidence>
<evidence type="ECO:0000256" key="7">
    <source>
        <dbReference type="ARBA" id="ARBA00022927"/>
    </source>
</evidence>
<organism evidence="15 16">
    <name type="scientific">Candidatus Rhodoblastus alkanivorans</name>
    <dbReference type="NCBI Taxonomy" id="2954117"/>
    <lineage>
        <taxon>Bacteria</taxon>
        <taxon>Pseudomonadati</taxon>
        <taxon>Pseudomonadota</taxon>
        <taxon>Alphaproteobacteria</taxon>
        <taxon>Hyphomicrobiales</taxon>
        <taxon>Rhodoblastaceae</taxon>
        <taxon>Rhodoblastus</taxon>
    </lineage>
</organism>
<keyword evidence="5" id="KW-0812">Transmembrane</keyword>
<feature type="domain" description="GspD-like N0" evidence="14">
    <location>
        <begin position="92"/>
        <end position="162"/>
    </location>
</feature>
<dbReference type="PANTHER" id="PTHR30332">
    <property type="entry name" value="PROBABLE GENERAL SECRETION PATHWAY PROTEIN D"/>
    <property type="match status" value="1"/>
</dbReference>
<dbReference type="RefSeq" id="WP_243068401.1">
    <property type="nucleotide sequence ID" value="NZ_JAIVFK010000001.1"/>
</dbReference>
<protein>
    <submittedName>
        <fullName evidence="15">Type II secretion system secretin GspD</fullName>
    </submittedName>
</protein>
<evidence type="ECO:0000256" key="1">
    <source>
        <dbReference type="ARBA" id="ARBA00004442"/>
    </source>
</evidence>
<evidence type="ECO:0000256" key="2">
    <source>
        <dbReference type="ARBA" id="ARBA00006980"/>
    </source>
</evidence>
<feature type="region of interest" description="Disordered" evidence="11">
    <location>
        <begin position="380"/>
        <end position="436"/>
    </location>
</feature>
<dbReference type="InterPro" id="IPR001775">
    <property type="entry name" value="GspD/PilQ"/>
</dbReference>
<evidence type="ECO:0000259" key="12">
    <source>
        <dbReference type="Pfam" id="PF00263"/>
    </source>
</evidence>
<evidence type="ECO:0000256" key="8">
    <source>
        <dbReference type="ARBA" id="ARBA00023136"/>
    </source>
</evidence>
<keyword evidence="16" id="KW-1185">Reference proteome</keyword>
<accession>A0ABS9Z9Y6</accession>
<dbReference type="PANTHER" id="PTHR30332:SF25">
    <property type="entry name" value="SECRETIN XPSD"/>
    <property type="match status" value="1"/>
</dbReference>
<evidence type="ECO:0000259" key="13">
    <source>
        <dbReference type="Pfam" id="PF03958"/>
    </source>
</evidence>
<evidence type="ECO:0000256" key="9">
    <source>
        <dbReference type="ARBA" id="ARBA00023237"/>
    </source>
</evidence>
<evidence type="ECO:0000256" key="10">
    <source>
        <dbReference type="RuleBase" id="RU004004"/>
    </source>
</evidence>
<dbReference type="InterPro" id="IPR005644">
    <property type="entry name" value="NolW-like"/>
</dbReference>
<comment type="subcellular location">
    <subcellularLocation>
        <location evidence="1 10">Cell outer membrane</location>
    </subcellularLocation>
</comment>
<dbReference type="Proteomes" id="UP001139104">
    <property type="component" value="Unassembled WGS sequence"/>
</dbReference>
<gene>
    <name evidence="15" type="primary">gspD</name>
    <name evidence="15" type="ORF">K2U94_17345</name>
</gene>
<feature type="region of interest" description="Disordered" evidence="11">
    <location>
        <begin position="28"/>
        <end position="55"/>
    </location>
</feature>
<comment type="caution">
    <text evidence="15">The sequence shown here is derived from an EMBL/GenBank/DDBJ whole genome shotgun (WGS) entry which is preliminary data.</text>
</comment>
<keyword evidence="6" id="KW-0732">Signal</keyword>
<feature type="domain" description="NolW-like" evidence="13">
    <location>
        <begin position="336"/>
        <end position="480"/>
    </location>
</feature>
<dbReference type="Gene3D" id="3.30.1370.120">
    <property type="match status" value="2"/>
</dbReference>
<reference evidence="15" key="1">
    <citation type="journal article" date="2022" name="ISME J.">
        <title>Identification of active gaseous-alkane degraders at natural gas seeps.</title>
        <authorList>
            <person name="Farhan Ul Haque M."/>
            <person name="Hernandez M."/>
            <person name="Crombie A.T."/>
            <person name="Murrell J.C."/>
        </authorList>
    </citation>
    <scope>NUCLEOTIDE SEQUENCE</scope>
    <source>
        <strain evidence="15">PC2</strain>
    </source>
</reference>
<dbReference type="InterPro" id="IPR013356">
    <property type="entry name" value="T2SS_GspD"/>
</dbReference>
<dbReference type="InterPro" id="IPR004846">
    <property type="entry name" value="T2SS/T3SS_dom"/>
</dbReference>
<dbReference type="Pfam" id="PF00263">
    <property type="entry name" value="Secretin"/>
    <property type="match status" value="1"/>
</dbReference>
<dbReference type="Pfam" id="PF03958">
    <property type="entry name" value="Secretin_N"/>
    <property type="match status" value="2"/>
</dbReference>
<dbReference type="Gene3D" id="3.55.50.30">
    <property type="match status" value="1"/>
</dbReference>
<dbReference type="InterPro" id="IPR038591">
    <property type="entry name" value="NolW-like_sf"/>
</dbReference>
<keyword evidence="4" id="KW-1134">Transmembrane beta strand</keyword>
<evidence type="ECO:0000256" key="3">
    <source>
        <dbReference type="ARBA" id="ARBA00022448"/>
    </source>
</evidence>
<evidence type="ECO:0000256" key="6">
    <source>
        <dbReference type="ARBA" id="ARBA00022729"/>
    </source>
</evidence>
<comment type="similarity">
    <text evidence="2">Belongs to the bacterial secretin family. GSP D subfamily.</text>
</comment>
<feature type="domain" description="Type II/III secretion system secretin-like" evidence="12">
    <location>
        <begin position="561"/>
        <end position="723"/>
    </location>
</feature>
<keyword evidence="3 10" id="KW-0813">Transport</keyword>
<sequence length="764" mass="79719">MAFCLVLGLMGCQPSGKDFVAEWHVDPSRAASSASDGRPLAYASDTGASRGTPLSRGAGGLTLVAEGTGRLIGTGRTRDRGAQAAGAGGVTLNLVNLPMAEAAKIVLGDIEGADYVVDPRLDGKVTAHTSHPVSKQEALDLFQSALRVSGAALVRSGGVYKIVPLAEAATAGGDISAGGTIGPGGMAAGLGTGSVVVQLRYVSASEMKRVLDPIAEKGGIVRADDARHAITLSGSPQEIAVLRDAINLFDIDTMRGMSFALVPVRSADPDALAGDLRAVFGSDKEGPMNGMIQFVGNKGLSAILVISSQPRYIARARAWIQRLDARAEGSERQIYTYLVQNRPAKELLQVLTSMFGSEGGKAGSSVSPRQSQTTLASANAGFIGQNGNPPASPIGGISSNGQMSTTGLGGANGSASADPFAAAARDKSASSGPQAAALGEDQRFRIAADEAKNALVIMATPDDYRRIRRVIETLDVLPNQVFIEATIAEVSLNDNLQFGVEWFLQHGKSATALSNASANTPSGFNDVTGAYNLLGANVASIFPGFSYALRTANAQVTLNALDAITKVNIISTPSLTVLDNHQAMLQVGDEVPVTSLQSATALGNTFTSVSYQNTGVILSITPHISESGRVMLQLVQEVSNVAPNTPSGSTTPTIQQRKVSTQVMVSDGASLMLGGLMQNSRSGLANQVPVLGDIPIVGNAFKNNNDTVAKTELLIMITPHVVRSLGEAQEITQEYKRQIQEIARNAIRRPHSLRQTFDRAILDR</sequence>
<keyword evidence="7" id="KW-0653">Protein transport</keyword>
<dbReference type="PRINTS" id="PR00811">
    <property type="entry name" value="BCTERIALGSPD"/>
</dbReference>
<feature type="domain" description="NolW-like" evidence="13">
    <location>
        <begin position="195"/>
        <end position="253"/>
    </location>
</feature>
<dbReference type="EMBL" id="JAIVFP010000001">
    <property type="protein sequence ID" value="MCI4684509.1"/>
    <property type="molecule type" value="Genomic_DNA"/>
</dbReference>
<dbReference type="InterPro" id="IPR049371">
    <property type="entry name" value="GspD-like_N0"/>
</dbReference>
<evidence type="ECO:0000313" key="15">
    <source>
        <dbReference type="EMBL" id="MCI4684509.1"/>
    </source>
</evidence>
<evidence type="ECO:0000256" key="4">
    <source>
        <dbReference type="ARBA" id="ARBA00022452"/>
    </source>
</evidence>
<dbReference type="NCBIfam" id="TIGR02517">
    <property type="entry name" value="type_II_gspD"/>
    <property type="match status" value="1"/>
</dbReference>
<evidence type="ECO:0000313" key="16">
    <source>
        <dbReference type="Proteomes" id="UP001139104"/>
    </source>
</evidence>
<dbReference type="InterPro" id="IPR050810">
    <property type="entry name" value="Bact_Secretion_Sys_Channel"/>
</dbReference>
<feature type="compositionally biased region" description="Polar residues" evidence="11">
    <location>
        <begin position="397"/>
        <end position="406"/>
    </location>
</feature>
<name>A0ABS9Z9Y6_9HYPH</name>
<evidence type="ECO:0000256" key="5">
    <source>
        <dbReference type="ARBA" id="ARBA00022692"/>
    </source>
</evidence>
<proteinExistence type="inferred from homology"/>
<keyword evidence="8" id="KW-0472">Membrane</keyword>
<dbReference type="Pfam" id="PF21305">
    <property type="entry name" value="type_II_gspD_N0"/>
    <property type="match status" value="1"/>
</dbReference>
<feature type="compositionally biased region" description="Low complexity" evidence="11">
    <location>
        <begin position="413"/>
        <end position="423"/>
    </location>
</feature>
<evidence type="ECO:0000256" key="11">
    <source>
        <dbReference type="SAM" id="MobiDB-lite"/>
    </source>
</evidence>
<keyword evidence="9" id="KW-0998">Cell outer membrane</keyword>